<dbReference type="RefSeq" id="WP_085892246.1">
    <property type="nucleotide sequence ID" value="NZ_FWFL01000004.1"/>
</dbReference>
<keyword evidence="1" id="KW-0812">Transmembrane</keyword>
<keyword evidence="1" id="KW-0472">Membrane</keyword>
<feature type="transmembrane region" description="Helical" evidence="1">
    <location>
        <begin position="38"/>
        <end position="57"/>
    </location>
</feature>
<dbReference type="Pfam" id="PF01478">
    <property type="entry name" value="Peptidase_A24"/>
    <property type="match status" value="1"/>
</dbReference>
<dbReference type="InterPro" id="IPR000045">
    <property type="entry name" value="Prepilin_IV_endopep_pep"/>
</dbReference>
<keyword evidence="1" id="KW-1133">Transmembrane helix</keyword>
<dbReference type="Gene3D" id="1.20.120.1220">
    <property type="match status" value="1"/>
</dbReference>
<gene>
    <name evidence="3" type="ORF">PEL8287_02042</name>
</gene>
<feature type="transmembrane region" description="Helical" evidence="1">
    <location>
        <begin position="6"/>
        <end position="26"/>
    </location>
</feature>
<feature type="transmembrane region" description="Helical" evidence="1">
    <location>
        <begin position="96"/>
        <end position="123"/>
    </location>
</feature>
<evidence type="ECO:0000259" key="2">
    <source>
        <dbReference type="Pfam" id="PF01478"/>
    </source>
</evidence>
<sequence>MTLHITVFSALWFLPFVAPICLWAAWSDLRSMRIPNKAVLALVGVFLAIGLITLPFSEYAWRILQLAVVLLPGIFLNMTGLVGAGDIKFTAAAAPFIALGDISLVLLILAANSLAALITHRIAKHTPLRKLAPDWESWTREGKFPMGFSLGSTLVIYLGLGVAFGQ</sequence>
<reference evidence="3 4" key="1">
    <citation type="submission" date="2017-03" db="EMBL/GenBank/DDBJ databases">
        <authorList>
            <person name="Afonso C.L."/>
            <person name="Miller P.J."/>
            <person name="Scott M.A."/>
            <person name="Spackman E."/>
            <person name="Goraichik I."/>
            <person name="Dimitrov K.M."/>
            <person name="Suarez D.L."/>
            <person name="Swayne D.E."/>
        </authorList>
    </citation>
    <scope>NUCLEOTIDE SEQUENCE [LARGE SCALE GENOMIC DNA]</scope>
    <source>
        <strain evidence="3 4">CECT 8287</strain>
    </source>
</reference>
<organism evidence="3 4">
    <name type="scientific">Roseovarius litorisediminis</name>
    <dbReference type="NCBI Taxonomy" id="1312363"/>
    <lineage>
        <taxon>Bacteria</taxon>
        <taxon>Pseudomonadati</taxon>
        <taxon>Pseudomonadota</taxon>
        <taxon>Alphaproteobacteria</taxon>
        <taxon>Rhodobacterales</taxon>
        <taxon>Roseobacteraceae</taxon>
        <taxon>Roseovarius</taxon>
    </lineage>
</organism>
<feature type="domain" description="Prepilin type IV endopeptidase peptidase" evidence="2">
    <location>
        <begin position="17"/>
        <end position="117"/>
    </location>
</feature>
<dbReference type="GO" id="GO:0016020">
    <property type="term" value="C:membrane"/>
    <property type="evidence" value="ECO:0007669"/>
    <property type="project" value="InterPro"/>
</dbReference>
<protein>
    <submittedName>
        <fullName evidence="3">Type IV leader peptidase family protein</fullName>
    </submittedName>
</protein>
<dbReference type="EMBL" id="FWFL01000004">
    <property type="protein sequence ID" value="SLN41075.1"/>
    <property type="molecule type" value="Genomic_DNA"/>
</dbReference>
<dbReference type="AlphaFoldDB" id="A0A1Y5SIR4"/>
<accession>A0A1Y5SIR4</accession>
<feature type="transmembrane region" description="Helical" evidence="1">
    <location>
        <begin position="143"/>
        <end position="164"/>
    </location>
</feature>
<dbReference type="OrthoDB" id="7709484at2"/>
<keyword evidence="4" id="KW-1185">Reference proteome</keyword>
<name>A0A1Y5SIR4_9RHOB</name>
<dbReference type="GO" id="GO:0004190">
    <property type="term" value="F:aspartic-type endopeptidase activity"/>
    <property type="evidence" value="ECO:0007669"/>
    <property type="project" value="InterPro"/>
</dbReference>
<evidence type="ECO:0000313" key="4">
    <source>
        <dbReference type="Proteomes" id="UP000193827"/>
    </source>
</evidence>
<dbReference type="Proteomes" id="UP000193827">
    <property type="component" value="Unassembled WGS sequence"/>
</dbReference>
<evidence type="ECO:0000256" key="1">
    <source>
        <dbReference type="SAM" id="Phobius"/>
    </source>
</evidence>
<proteinExistence type="predicted"/>
<feature type="transmembrane region" description="Helical" evidence="1">
    <location>
        <begin position="63"/>
        <end position="84"/>
    </location>
</feature>
<evidence type="ECO:0000313" key="3">
    <source>
        <dbReference type="EMBL" id="SLN41075.1"/>
    </source>
</evidence>